<dbReference type="EMBL" id="CM037155">
    <property type="protein sequence ID" value="KAH7846792.1"/>
    <property type="molecule type" value="Genomic_DNA"/>
</dbReference>
<proteinExistence type="predicted"/>
<organism evidence="1 2">
    <name type="scientific">Vaccinium darrowii</name>
    <dbReference type="NCBI Taxonomy" id="229202"/>
    <lineage>
        <taxon>Eukaryota</taxon>
        <taxon>Viridiplantae</taxon>
        <taxon>Streptophyta</taxon>
        <taxon>Embryophyta</taxon>
        <taxon>Tracheophyta</taxon>
        <taxon>Spermatophyta</taxon>
        <taxon>Magnoliopsida</taxon>
        <taxon>eudicotyledons</taxon>
        <taxon>Gunneridae</taxon>
        <taxon>Pentapetalae</taxon>
        <taxon>asterids</taxon>
        <taxon>Ericales</taxon>
        <taxon>Ericaceae</taxon>
        <taxon>Vaccinioideae</taxon>
        <taxon>Vaccinieae</taxon>
        <taxon>Vaccinium</taxon>
    </lineage>
</organism>
<accession>A0ACB7XZZ8</accession>
<gene>
    <name evidence="1" type="ORF">Vadar_018228</name>
</gene>
<evidence type="ECO:0000313" key="2">
    <source>
        <dbReference type="Proteomes" id="UP000828048"/>
    </source>
</evidence>
<dbReference type="Proteomes" id="UP000828048">
    <property type="component" value="Chromosome 5"/>
</dbReference>
<name>A0ACB7XZZ8_9ERIC</name>
<comment type="caution">
    <text evidence="1">The sequence shown here is derived from an EMBL/GenBank/DDBJ whole genome shotgun (WGS) entry which is preliminary data.</text>
</comment>
<evidence type="ECO:0000313" key="1">
    <source>
        <dbReference type="EMBL" id="KAH7846792.1"/>
    </source>
</evidence>
<sequence length="450" mass="50554">MALVSLYVDNIPTDVDVAWLRSIFNNHGQVIEAFIPLNRVSKYNAKFGFVRFKTTEEALEAIHALNGKVVQNFCIHVKIARFSGAKRSYVDRQKLQLVGSNEGGICGQFLKKNVWPPTSDKNQVSSTKGNFSYTEALNGFKNSHKLIDLEAFEVDWLERSVVGRLLSYCNVNSLQNIFISNEIWDAHIRSLGGLNVLLTFDTKESMEDFIKDKNNCLPKWFSSVEVWKQQKIIPSRCVWLSCFGVPLNAWNSNTFISIGNLWGEVIKLDELTANSIAFAKGRMFVLTDCVDCINEVVHVKIKEDIFPVKVVEDPFAETSWENRIVTTIKIKTGRSGIEVVEEDDVDTLGSEEGNRNKVEMVNEKENAGFMGMSKADGDELLDSNCIGEVNSCTKICDDHKLKASELAFESNDKVDKDSVSLCLRSTSKDRIVNSFGCMEVSPNDLSESHK</sequence>
<reference evidence="1 2" key="1">
    <citation type="journal article" date="2021" name="Hortic Res">
        <title>High-quality reference genome and annotation aids understanding of berry development for evergreen blueberry (Vaccinium darrowii).</title>
        <authorList>
            <person name="Yu J."/>
            <person name="Hulse-Kemp A.M."/>
            <person name="Babiker E."/>
            <person name="Staton M."/>
        </authorList>
    </citation>
    <scope>NUCLEOTIDE SEQUENCE [LARGE SCALE GENOMIC DNA]</scope>
    <source>
        <strain evidence="2">cv. NJ 8807/NJ 8810</strain>
        <tissue evidence="1">Young leaf</tissue>
    </source>
</reference>
<keyword evidence="2" id="KW-1185">Reference proteome</keyword>
<protein>
    <submittedName>
        <fullName evidence="1">Uncharacterized protein</fullName>
    </submittedName>
</protein>